<gene>
    <name evidence="1" type="ORF">PoB_006161900</name>
</gene>
<evidence type="ECO:0000313" key="1">
    <source>
        <dbReference type="EMBL" id="GFO35114.1"/>
    </source>
</evidence>
<dbReference type="EMBL" id="BLXT01006957">
    <property type="protein sequence ID" value="GFO35114.1"/>
    <property type="molecule type" value="Genomic_DNA"/>
</dbReference>
<evidence type="ECO:0000313" key="2">
    <source>
        <dbReference type="Proteomes" id="UP000735302"/>
    </source>
</evidence>
<dbReference type="AlphaFoldDB" id="A0AAV4CTB4"/>
<name>A0AAV4CTB4_9GAST</name>
<dbReference type="Proteomes" id="UP000735302">
    <property type="component" value="Unassembled WGS sequence"/>
</dbReference>
<keyword evidence="2" id="KW-1185">Reference proteome</keyword>
<comment type="caution">
    <text evidence="1">The sequence shown here is derived from an EMBL/GenBank/DDBJ whole genome shotgun (WGS) entry which is preliminary data.</text>
</comment>
<organism evidence="1 2">
    <name type="scientific">Plakobranchus ocellatus</name>
    <dbReference type="NCBI Taxonomy" id="259542"/>
    <lineage>
        <taxon>Eukaryota</taxon>
        <taxon>Metazoa</taxon>
        <taxon>Spiralia</taxon>
        <taxon>Lophotrochozoa</taxon>
        <taxon>Mollusca</taxon>
        <taxon>Gastropoda</taxon>
        <taxon>Heterobranchia</taxon>
        <taxon>Euthyneura</taxon>
        <taxon>Panpulmonata</taxon>
        <taxon>Sacoglossa</taxon>
        <taxon>Placobranchoidea</taxon>
        <taxon>Plakobranchidae</taxon>
        <taxon>Plakobranchus</taxon>
    </lineage>
</organism>
<sequence>MSAPLLVSTAVPLKLLIDSDRRVSQLHHACVSTAVEARFSDLNCIAYSISLVGCAQWPVANSSTGDQQKMEGGGDRQPSCQDLQQLHIIPVLCLYDLNSR</sequence>
<reference evidence="1 2" key="1">
    <citation type="journal article" date="2021" name="Elife">
        <title>Chloroplast acquisition without the gene transfer in kleptoplastic sea slugs, Plakobranchus ocellatus.</title>
        <authorList>
            <person name="Maeda T."/>
            <person name="Takahashi S."/>
            <person name="Yoshida T."/>
            <person name="Shimamura S."/>
            <person name="Takaki Y."/>
            <person name="Nagai Y."/>
            <person name="Toyoda A."/>
            <person name="Suzuki Y."/>
            <person name="Arimoto A."/>
            <person name="Ishii H."/>
            <person name="Satoh N."/>
            <person name="Nishiyama T."/>
            <person name="Hasebe M."/>
            <person name="Maruyama T."/>
            <person name="Minagawa J."/>
            <person name="Obokata J."/>
            <person name="Shigenobu S."/>
        </authorList>
    </citation>
    <scope>NUCLEOTIDE SEQUENCE [LARGE SCALE GENOMIC DNA]</scope>
</reference>
<protein>
    <submittedName>
        <fullName evidence="1">Uncharacterized protein</fullName>
    </submittedName>
</protein>
<proteinExistence type="predicted"/>
<accession>A0AAV4CTB4</accession>